<reference evidence="1 2" key="1">
    <citation type="journal article" date="2020" name="ISME J.">
        <title>Comparative genomics reveals insights into cyanobacterial evolution and habitat adaptation.</title>
        <authorList>
            <person name="Chen M.Y."/>
            <person name="Teng W.K."/>
            <person name="Zhao L."/>
            <person name="Hu C.X."/>
            <person name="Zhou Y.K."/>
            <person name="Han B.P."/>
            <person name="Song L.R."/>
            <person name="Shu W.S."/>
        </authorList>
    </citation>
    <scope>NUCLEOTIDE SEQUENCE [LARGE SCALE GENOMIC DNA]</scope>
    <source>
        <strain evidence="1 2">FACHB-119</strain>
    </source>
</reference>
<proteinExistence type="predicted"/>
<dbReference type="EMBL" id="JACJSG010000020">
    <property type="protein sequence ID" value="MBD2502128.1"/>
    <property type="molecule type" value="Genomic_DNA"/>
</dbReference>
<evidence type="ECO:0000313" key="1">
    <source>
        <dbReference type="EMBL" id="MBD2502128.1"/>
    </source>
</evidence>
<keyword evidence="2" id="KW-1185">Reference proteome</keyword>
<name>A0ABR8D4N5_9NOST</name>
<dbReference type="InterPro" id="IPR016192">
    <property type="entry name" value="APOBEC/CMP_deaminase_Zn-bd"/>
</dbReference>
<accession>A0ABR8D4N5</accession>
<sequence length="109" mass="12170">MTNIQLDVLKDSGGVKRSYQPTKKIHAEKVMLNDERNQAGNLNLRMNAWPCTDQGHDCHKALIDASLNRTITLEVNGDIGGYAKNHNFDFNTTGRIVYNNGNVTITKNP</sequence>
<protein>
    <submittedName>
        <fullName evidence="1">Uncharacterized protein</fullName>
    </submittedName>
</protein>
<organism evidence="1 2">
    <name type="scientific">Anabaena azotica FACHB-119</name>
    <dbReference type="NCBI Taxonomy" id="947527"/>
    <lineage>
        <taxon>Bacteria</taxon>
        <taxon>Bacillati</taxon>
        <taxon>Cyanobacteriota</taxon>
        <taxon>Cyanophyceae</taxon>
        <taxon>Nostocales</taxon>
        <taxon>Nostocaceae</taxon>
        <taxon>Anabaena</taxon>
        <taxon>Anabaena azotica</taxon>
    </lineage>
</organism>
<dbReference type="Proteomes" id="UP000661112">
    <property type="component" value="Unassembled WGS sequence"/>
</dbReference>
<comment type="caution">
    <text evidence="1">The sequence shown here is derived from an EMBL/GenBank/DDBJ whole genome shotgun (WGS) entry which is preliminary data.</text>
</comment>
<dbReference type="PROSITE" id="PS00903">
    <property type="entry name" value="CYT_DCMP_DEAMINASES_1"/>
    <property type="match status" value="1"/>
</dbReference>
<gene>
    <name evidence="1" type="ORF">H6G83_16160</name>
</gene>
<evidence type="ECO:0000313" key="2">
    <source>
        <dbReference type="Proteomes" id="UP000661112"/>
    </source>
</evidence>
<dbReference type="RefSeq" id="WP_190474070.1">
    <property type="nucleotide sequence ID" value="NZ_JACJSG010000020.1"/>
</dbReference>